<gene>
    <name evidence="1" type="ORF">P23p52</name>
</gene>
<dbReference type="GeneID" id="5600427"/>
<evidence type="ECO:0000313" key="2">
    <source>
        <dbReference type="Proteomes" id="UP000001132"/>
    </source>
</evidence>
<organism evidence="1 2">
    <name type="scientific">Thermus virus P23-45</name>
    <name type="common">Thermus thermophilus phage P23-45</name>
    <dbReference type="NCBI Taxonomy" id="2914006"/>
    <lineage>
        <taxon>Viruses</taxon>
        <taxon>Duplodnaviria</taxon>
        <taxon>Heunggongvirae</taxon>
        <taxon>Uroviricota</taxon>
        <taxon>Caudoviricetes</taxon>
        <taxon>Oshimavirus</taxon>
        <taxon>Oshimavirus P2345</taxon>
    </lineage>
</organism>
<reference evidence="1 2" key="1">
    <citation type="journal article" date="2008" name="J. Mol. Biol.">
        <title>Genome comparison and proteomic characterization of Thermus thermophilus bacteriophages P23-45 and P74-26: siphoviruses with triplex-forming sequences and the longest known tails.</title>
        <authorList>
            <person name="Minakhin L."/>
            <person name="Goel M."/>
            <person name="Berdygulova Z."/>
            <person name="Ramanculov E."/>
            <person name="Florens L."/>
            <person name="Glazko G."/>
            <person name="Karamychev V.N."/>
            <person name="Slesarev A.I."/>
            <person name="Kozyavkin S.A."/>
            <person name="Khromov I."/>
            <person name="Ackermann H.W."/>
            <person name="Washburn M."/>
            <person name="Mushegian A."/>
            <person name="Severinov K."/>
        </authorList>
    </citation>
    <scope>NUCLEOTIDE SEQUENCE</scope>
</reference>
<organismHost>
    <name type="scientific">Thermus thermophilus</name>
    <dbReference type="NCBI Taxonomy" id="274"/>
</organismHost>
<accession>A7XX80</accession>
<proteinExistence type="predicted"/>
<dbReference type="RefSeq" id="YP_001467905.1">
    <property type="nucleotide sequence ID" value="NC_009803.1"/>
</dbReference>
<sequence>MDLKLGFKDKGARKRVFDLLLHLQNQRDSPLVVSLSPLYVRYKNLTVNIEVGTKHLTLNPVNEASLSLAILLANTLYRKADLDAPDLIKVLPDTYVF</sequence>
<evidence type="ECO:0000313" key="1">
    <source>
        <dbReference type="EMBL" id="ABU96885.1"/>
    </source>
</evidence>
<dbReference type="Proteomes" id="UP000001132">
    <property type="component" value="Segment"/>
</dbReference>
<dbReference type="EMBL" id="EU100883">
    <property type="protein sequence ID" value="ABU96885.1"/>
    <property type="molecule type" value="Genomic_DNA"/>
</dbReference>
<keyword evidence="2" id="KW-1185">Reference proteome</keyword>
<name>A7XX80_BP234</name>
<protein>
    <submittedName>
        <fullName evidence="1">Uncharacterized protein</fullName>
    </submittedName>
</protein>
<dbReference type="KEGG" id="vg:5600427"/>